<name>A0A8S1RMB7_9CILI</name>
<comment type="caution">
    <text evidence="1">The sequence shown here is derived from an EMBL/GenBank/DDBJ whole genome shotgun (WGS) entry which is preliminary data.</text>
</comment>
<protein>
    <submittedName>
        <fullName evidence="1">Uncharacterized protein</fullName>
    </submittedName>
</protein>
<proteinExistence type="predicted"/>
<keyword evidence="2" id="KW-1185">Reference proteome</keyword>
<dbReference type="EMBL" id="CAJJDN010000183">
    <property type="protein sequence ID" value="CAD8128139.1"/>
    <property type="molecule type" value="Genomic_DNA"/>
</dbReference>
<organism evidence="1 2">
    <name type="scientific">Paramecium sonneborni</name>
    <dbReference type="NCBI Taxonomy" id="65129"/>
    <lineage>
        <taxon>Eukaryota</taxon>
        <taxon>Sar</taxon>
        <taxon>Alveolata</taxon>
        <taxon>Ciliophora</taxon>
        <taxon>Intramacronucleata</taxon>
        <taxon>Oligohymenophorea</taxon>
        <taxon>Peniculida</taxon>
        <taxon>Parameciidae</taxon>
        <taxon>Paramecium</taxon>
    </lineage>
</organism>
<reference evidence="1" key="1">
    <citation type="submission" date="2021-01" db="EMBL/GenBank/DDBJ databases">
        <authorList>
            <consortium name="Genoscope - CEA"/>
            <person name="William W."/>
        </authorList>
    </citation>
    <scope>NUCLEOTIDE SEQUENCE</scope>
</reference>
<accession>A0A8S1RMB7</accession>
<evidence type="ECO:0000313" key="2">
    <source>
        <dbReference type="Proteomes" id="UP000692954"/>
    </source>
</evidence>
<evidence type="ECO:0000313" key="1">
    <source>
        <dbReference type="EMBL" id="CAD8128139.1"/>
    </source>
</evidence>
<sequence length="108" mass="12942">MTENTANQYRRRTYVKVSPIQKTQLINLVFQEQWKIKKAAKFLYVKYASAKSIVLKYRKYSIQKKMPTLPEIKRCHYKPLRNGKHNYKIICLRGGIFQNTIKNFSLKQ</sequence>
<dbReference type="AlphaFoldDB" id="A0A8S1RMB7"/>
<gene>
    <name evidence="1" type="ORF">PSON_ATCC_30995.1.T1830072</name>
</gene>
<dbReference type="Proteomes" id="UP000692954">
    <property type="component" value="Unassembled WGS sequence"/>
</dbReference>
<dbReference type="OrthoDB" id="286322at2759"/>